<feature type="compositionally biased region" description="Low complexity" evidence="2">
    <location>
        <begin position="672"/>
        <end position="683"/>
    </location>
</feature>
<evidence type="ECO:0000256" key="1">
    <source>
        <dbReference type="ARBA" id="ARBA00010790"/>
    </source>
</evidence>
<sequence length="694" mass="74558">MLPTTGYKALLQGISALSLLALSASQASDAATYDYVVVGSGPGGGVVATNLAKAGYSVFLLEAGDASAAGGFGTYSPTVTWDFFVRHYPEGDPRNEQYSHLTWKTPEGKYWVGQTGAPAGSELLGVYYPRGATLGGSSMINAMAAWLPSDGDWDYHANVTGDDTWRADNMRKVFERMEKNNYLTRGAPGHGFDGYFQTQMGTRQQARLGPLAGNRVMEVYAQDLGLTQNMTELLTRDPNEPAADRDQTQSIYGLVSHQYANGTRYSSRDYIQEEARRPGSNLTVSVNSLATRVLFDTAGGCGGNNNNNNNKPRAVGVEYLEGASVYRADFRHSGSSAGTKKTVMARREVIVSGGAFNSPQILMLSGVGPRAHLESFNISVVADVPGVGQNLMDNQEMPIVGSGSAGTGTAGVAMVKSKHPAHGERGHVPDGRVRNRVGDLPPEPSNVYGVSMVKGSSVNDKGWVKLRSADPRDPPEINFNHYAEGSGPDLEAMKDTIAWIRTVYKRIGITTIEPPCPAGADEDGYCGESDEAWLHKQTFGHHPTSTNRIGADDDPLAVLDSKFRVRGVAGLRVIDASAFARIPGVFPVVSTFIISEKASGEMVEELEAGIAIEECTMLLDVDQVLAQTRLDYCRADTQCINDGYQYHAVAKANFVWSIATTAPNQRVDLGDDAAAGSSDSGLSTQRRAEQQRQQ</sequence>
<dbReference type="GO" id="GO:0050660">
    <property type="term" value="F:flavin adenine dinucleotide binding"/>
    <property type="evidence" value="ECO:0007669"/>
    <property type="project" value="InterPro"/>
</dbReference>
<dbReference type="Gene3D" id="3.50.50.60">
    <property type="entry name" value="FAD/NAD(P)-binding domain"/>
    <property type="match status" value="3"/>
</dbReference>
<reference key="2">
    <citation type="submission" date="2011-05" db="EMBL/GenBank/DDBJ databases">
        <title>The Genome Sequence of Magnaporthe oryzae 70-15.</title>
        <authorList>
            <consortium name="The Broad Institute Genome Sequencing Platform"/>
            <person name="Ma L.-J."/>
            <person name="Dead R."/>
            <person name="Young S.K."/>
            <person name="Zeng Q."/>
            <person name="Gargeya S."/>
            <person name="Fitzgerald M."/>
            <person name="Haas B."/>
            <person name="Abouelleil A."/>
            <person name="Alvarado L."/>
            <person name="Arachchi H.M."/>
            <person name="Berlin A."/>
            <person name="Brown A."/>
            <person name="Chapman S.B."/>
            <person name="Chen Z."/>
            <person name="Dunbar C."/>
            <person name="Freedman E."/>
            <person name="Gearin G."/>
            <person name="Gellesch M."/>
            <person name="Goldberg J."/>
            <person name="Griggs A."/>
            <person name="Gujja S."/>
            <person name="Heiman D."/>
            <person name="Howarth C."/>
            <person name="Larson L."/>
            <person name="Lui A."/>
            <person name="MacDonald P.J.P."/>
            <person name="Mehta T."/>
            <person name="Montmayeur A."/>
            <person name="Murphy C."/>
            <person name="Neiman D."/>
            <person name="Pearson M."/>
            <person name="Priest M."/>
            <person name="Roberts A."/>
            <person name="Saif S."/>
            <person name="Shea T."/>
            <person name="Shenoy N."/>
            <person name="Sisk P."/>
            <person name="Stolte C."/>
            <person name="Sykes S."/>
            <person name="Yandava C."/>
            <person name="Wortman J."/>
            <person name="Nusbaum C."/>
            <person name="Birren B."/>
        </authorList>
    </citation>
    <scope>NUCLEOTIDE SEQUENCE</scope>
    <source>
        <strain>70-15</strain>
    </source>
</reference>
<evidence type="ECO:0000256" key="2">
    <source>
        <dbReference type="SAM" id="MobiDB-lite"/>
    </source>
</evidence>
<comment type="similarity">
    <text evidence="1">Belongs to the GMC oxidoreductase family.</text>
</comment>
<organism evidence="5 6">
    <name type="scientific">Pyricularia oryzae (strain 70-15 / ATCC MYA-4617 / FGSC 8958)</name>
    <name type="common">Rice blast fungus</name>
    <name type="synonym">Magnaporthe oryzae</name>
    <dbReference type="NCBI Taxonomy" id="242507"/>
    <lineage>
        <taxon>Eukaryota</taxon>
        <taxon>Fungi</taxon>
        <taxon>Dikarya</taxon>
        <taxon>Ascomycota</taxon>
        <taxon>Pezizomycotina</taxon>
        <taxon>Sordariomycetes</taxon>
        <taxon>Sordariomycetidae</taxon>
        <taxon>Magnaporthales</taxon>
        <taxon>Pyriculariaceae</taxon>
        <taxon>Pyricularia</taxon>
    </lineage>
</organism>
<dbReference type="PANTHER" id="PTHR11552:SF80">
    <property type="entry name" value="GMC OXIDOREDUCTASE"/>
    <property type="match status" value="1"/>
</dbReference>
<gene>
    <name evidence="5" type="ORF">MGG_11676</name>
</gene>
<feature type="domain" description="Glucose-methanol-choline oxidoreductase N-terminal" evidence="4">
    <location>
        <begin position="354"/>
        <end position="368"/>
    </location>
</feature>
<feature type="region of interest" description="Disordered" evidence="2">
    <location>
        <begin position="419"/>
        <end position="448"/>
    </location>
</feature>
<keyword evidence="3" id="KW-0732">Signal</keyword>
<evidence type="ECO:0000259" key="4">
    <source>
        <dbReference type="PROSITE" id="PS00624"/>
    </source>
</evidence>
<feature type="chain" id="PRO_5003466445" evidence="3">
    <location>
        <begin position="31"/>
        <end position="694"/>
    </location>
</feature>
<evidence type="ECO:0000313" key="5">
    <source>
        <dbReference type="EMBL" id="EHA49474.1"/>
    </source>
</evidence>
<feature type="compositionally biased region" description="Basic and acidic residues" evidence="2">
    <location>
        <begin position="421"/>
        <end position="437"/>
    </location>
</feature>
<dbReference type="OrthoDB" id="269227at2759"/>
<dbReference type="EMBL" id="CM001235">
    <property type="protein sequence ID" value="EHA49474.1"/>
    <property type="molecule type" value="Genomic_DNA"/>
</dbReference>
<dbReference type="InterPro" id="IPR007867">
    <property type="entry name" value="GMC_OxRtase_C"/>
</dbReference>
<dbReference type="Proteomes" id="UP000009058">
    <property type="component" value="Chromosome 5"/>
</dbReference>
<dbReference type="eggNOG" id="KOG1238">
    <property type="taxonomic scope" value="Eukaryota"/>
</dbReference>
<proteinExistence type="inferred from homology"/>
<dbReference type="InParanoid" id="G4NEQ1"/>
<reference evidence="5 6" key="1">
    <citation type="journal article" date="2005" name="Nature">
        <title>The genome sequence of the rice blast fungus Magnaporthe grisea.</title>
        <authorList>
            <person name="Dean R.A."/>
            <person name="Talbot N.J."/>
            <person name="Ebbole D.J."/>
            <person name="Farman M.L."/>
            <person name="Mitchell T.K."/>
            <person name="Orbach M.J."/>
            <person name="Thon M."/>
            <person name="Kulkarni R."/>
            <person name="Xu J.R."/>
            <person name="Pan H."/>
            <person name="Read N.D."/>
            <person name="Lee Y.H."/>
            <person name="Carbone I."/>
            <person name="Brown D."/>
            <person name="Oh Y.Y."/>
            <person name="Donofrio N."/>
            <person name="Jeong J.S."/>
            <person name="Soanes D.M."/>
            <person name="Djonovic S."/>
            <person name="Kolomiets E."/>
            <person name="Rehmeyer C."/>
            <person name="Li W."/>
            <person name="Harding M."/>
            <person name="Kim S."/>
            <person name="Lebrun M.H."/>
            <person name="Bohnert H."/>
            <person name="Coughlan S."/>
            <person name="Butler J."/>
            <person name="Calvo S."/>
            <person name="Ma L.J."/>
            <person name="Nicol R."/>
            <person name="Purcell S."/>
            <person name="Nusbaum C."/>
            <person name="Galagan J.E."/>
            <person name="Birren B.W."/>
        </authorList>
    </citation>
    <scope>NUCLEOTIDE SEQUENCE [LARGE SCALE GENOMIC DNA]</scope>
    <source>
        <strain evidence="6">70-15 / ATCC MYA-4617 / FGSC 8958</strain>
    </source>
</reference>
<dbReference type="InterPro" id="IPR012132">
    <property type="entry name" value="GMC_OxRdtase"/>
</dbReference>
<accession>G4NEQ1</accession>
<dbReference type="SUPFAM" id="SSF51905">
    <property type="entry name" value="FAD/NAD(P)-binding domain"/>
    <property type="match status" value="1"/>
</dbReference>
<keyword evidence="6" id="KW-1185">Reference proteome</keyword>
<dbReference type="STRING" id="242507.G4NEQ1"/>
<dbReference type="SUPFAM" id="SSF54373">
    <property type="entry name" value="FAD-linked reductases, C-terminal domain"/>
    <property type="match status" value="1"/>
</dbReference>
<dbReference type="HOGENOM" id="CLU_002865_4_1_1"/>
<dbReference type="Pfam" id="PF00732">
    <property type="entry name" value="GMC_oxred_N"/>
    <property type="match status" value="1"/>
</dbReference>
<dbReference type="PIRSF" id="PIRSF000137">
    <property type="entry name" value="Alcohol_oxidase"/>
    <property type="match status" value="1"/>
</dbReference>
<dbReference type="KEGG" id="mgr:MGG_11676"/>
<dbReference type="OMA" id="KGWVKLR"/>
<dbReference type="RefSeq" id="XP_003719058.1">
    <property type="nucleotide sequence ID" value="XM_003719010.1"/>
</dbReference>
<protein>
    <submittedName>
        <fullName evidence="5">Choline dehydrogenase</fullName>
    </submittedName>
</protein>
<dbReference type="InterPro" id="IPR036188">
    <property type="entry name" value="FAD/NAD-bd_sf"/>
</dbReference>
<feature type="signal peptide" evidence="3">
    <location>
        <begin position="1"/>
        <end position="30"/>
    </location>
</feature>
<dbReference type="GeneID" id="5050840"/>
<dbReference type="PROSITE" id="PS00624">
    <property type="entry name" value="GMC_OXRED_2"/>
    <property type="match status" value="1"/>
</dbReference>
<evidence type="ECO:0000256" key="3">
    <source>
        <dbReference type="SAM" id="SignalP"/>
    </source>
</evidence>
<dbReference type="SMR" id="G4NEQ1"/>
<feature type="region of interest" description="Disordered" evidence="2">
    <location>
        <begin position="669"/>
        <end position="694"/>
    </location>
</feature>
<dbReference type="PANTHER" id="PTHR11552">
    <property type="entry name" value="GLUCOSE-METHANOL-CHOLINE GMC OXIDOREDUCTASE"/>
    <property type="match status" value="1"/>
</dbReference>
<dbReference type="Pfam" id="PF05199">
    <property type="entry name" value="GMC_oxred_C"/>
    <property type="match status" value="1"/>
</dbReference>
<dbReference type="GO" id="GO:0016614">
    <property type="term" value="F:oxidoreductase activity, acting on CH-OH group of donors"/>
    <property type="evidence" value="ECO:0007669"/>
    <property type="project" value="InterPro"/>
</dbReference>
<name>G4NEQ1_PYRO7</name>
<dbReference type="VEuPathDB" id="FungiDB:MGG_11676"/>
<dbReference type="Gene3D" id="3.30.560.10">
    <property type="entry name" value="Glucose Oxidase, domain 3"/>
    <property type="match status" value="1"/>
</dbReference>
<evidence type="ECO:0000313" key="6">
    <source>
        <dbReference type="Proteomes" id="UP000009058"/>
    </source>
</evidence>
<dbReference type="InterPro" id="IPR000172">
    <property type="entry name" value="GMC_OxRdtase_N"/>
</dbReference>
<dbReference type="AlphaFoldDB" id="G4NEQ1"/>